<evidence type="ECO:0000313" key="3">
    <source>
        <dbReference type="Proteomes" id="UP000670947"/>
    </source>
</evidence>
<dbReference type="PANTHER" id="PTHR43300">
    <property type="entry name" value="ACETYLTRANSFERASE"/>
    <property type="match status" value="1"/>
</dbReference>
<keyword evidence="3" id="KW-1185">Reference proteome</keyword>
<accession>A0ABS3W3K1</accession>
<proteinExistence type="predicted"/>
<gene>
    <name evidence="2" type="ORF">I8J29_01625</name>
</gene>
<dbReference type="Gene3D" id="3.40.50.20">
    <property type="match status" value="1"/>
</dbReference>
<name>A0ABS3W3K1_9BACL</name>
<dbReference type="SUPFAM" id="SSF51161">
    <property type="entry name" value="Trimeric LpxA-like enzymes"/>
    <property type="match status" value="1"/>
</dbReference>
<dbReference type="InterPro" id="IPR041561">
    <property type="entry name" value="PglD_N"/>
</dbReference>
<reference evidence="2 3" key="1">
    <citation type="submission" date="2021-03" db="EMBL/GenBank/DDBJ databases">
        <title>Paenibacillus artemisicola MWE-103 whole genome sequence.</title>
        <authorList>
            <person name="Ham Y.J."/>
        </authorList>
    </citation>
    <scope>NUCLEOTIDE SEQUENCE [LARGE SCALE GENOMIC DNA]</scope>
    <source>
        <strain evidence="2 3">MWE-103</strain>
    </source>
</reference>
<organism evidence="2 3">
    <name type="scientific">Paenibacillus artemisiicola</name>
    <dbReference type="NCBI Taxonomy" id="1172618"/>
    <lineage>
        <taxon>Bacteria</taxon>
        <taxon>Bacillati</taxon>
        <taxon>Bacillota</taxon>
        <taxon>Bacilli</taxon>
        <taxon>Bacillales</taxon>
        <taxon>Paenibacillaceae</taxon>
        <taxon>Paenibacillus</taxon>
    </lineage>
</organism>
<dbReference type="PANTHER" id="PTHR43300:SF7">
    <property type="entry name" value="UDP-N-ACETYLBACILLOSAMINE N-ACETYLTRANSFERASE"/>
    <property type="match status" value="1"/>
</dbReference>
<protein>
    <submittedName>
        <fullName evidence="2">Acetyltransferase</fullName>
    </submittedName>
</protein>
<comment type="caution">
    <text evidence="2">The sequence shown here is derived from an EMBL/GenBank/DDBJ whole genome shotgun (WGS) entry which is preliminary data.</text>
</comment>
<dbReference type="InterPro" id="IPR020019">
    <property type="entry name" value="AcTrfase_PglD-like"/>
</dbReference>
<dbReference type="RefSeq" id="WP_208845838.1">
    <property type="nucleotide sequence ID" value="NZ_JAGGDJ010000001.1"/>
</dbReference>
<evidence type="ECO:0000313" key="2">
    <source>
        <dbReference type="EMBL" id="MBO7742877.1"/>
    </source>
</evidence>
<dbReference type="Gene3D" id="2.160.10.10">
    <property type="entry name" value="Hexapeptide repeat proteins"/>
    <property type="match status" value="1"/>
</dbReference>
<sequence length="227" mass="23914">MSDNGTFPRGGIVIWGAGGHARETLWLCEELGASVLGFLDERPEAKGAIVEGLPILGTLADIEALRDEALLVCAGVGDPALKRRFAEETVRAGFRAAPPLIHPRAAVNRRTRIGDGSVIFEGCSVSGNVAIGEHVIVNRCASISHDAVIEAYATIAPGVRLAGNVFVGEGAYVGIGASVREKRRIGRWSVVGGGAFVKDDVPERTMAAGVPAAVKKRLDREEAERPE</sequence>
<dbReference type="EMBL" id="JAGGDJ010000001">
    <property type="protein sequence ID" value="MBO7742877.1"/>
    <property type="molecule type" value="Genomic_DNA"/>
</dbReference>
<dbReference type="Pfam" id="PF17836">
    <property type="entry name" value="PglD_N"/>
    <property type="match status" value="1"/>
</dbReference>
<dbReference type="InterPro" id="IPR050179">
    <property type="entry name" value="Trans_hexapeptide_repeat"/>
</dbReference>
<dbReference type="Proteomes" id="UP000670947">
    <property type="component" value="Unassembled WGS sequence"/>
</dbReference>
<feature type="domain" description="PglD N-terminal" evidence="1">
    <location>
        <begin position="12"/>
        <end position="88"/>
    </location>
</feature>
<evidence type="ECO:0000259" key="1">
    <source>
        <dbReference type="Pfam" id="PF17836"/>
    </source>
</evidence>
<dbReference type="InterPro" id="IPR011004">
    <property type="entry name" value="Trimer_LpxA-like_sf"/>
</dbReference>
<dbReference type="NCBIfam" id="TIGR03570">
    <property type="entry name" value="NeuD_NnaD"/>
    <property type="match status" value="1"/>
</dbReference>
<dbReference type="CDD" id="cd03360">
    <property type="entry name" value="LbH_AT_putative"/>
    <property type="match status" value="1"/>
</dbReference>